<dbReference type="PROSITE" id="PS51192">
    <property type="entry name" value="HELICASE_ATP_BIND_1"/>
    <property type="match status" value="1"/>
</dbReference>
<dbReference type="HAMAP" id="MF_00983">
    <property type="entry name" value="PriA"/>
    <property type="match status" value="1"/>
</dbReference>
<feature type="binding site" evidence="12">
    <location>
        <position position="461"/>
    </location>
    <ligand>
        <name>Zn(2+)</name>
        <dbReference type="ChEBI" id="CHEBI:29105"/>
        <label>2</label>
    </ligand>
</feature>
<evidence type="ECO:0000256" key="12">
    <source>
        <dbReference type="HAMAP-Rule" id="MF_00983"/>
    </source>
</evidence>
<dbReference type="PANTHER" id="PTHR30580:SF0">
    <property type="entry name" value="PRIMOSOMAL PROTEIN N"/>
    <property type="match status" value="1"/>
</dbReference>
<keyword evidence="9 12" id="KW-0238">DNA-binding</keyword>
<dbReference type="Gene3D" id="3.40.1440.60">
    <property type="entry name" value="PriA, 3(prime) DNA-binding domain"/>
    <property type="match status" value="1"/>
</dbReference>
<dbReference type="InterPro" id="IPR041236">
    <property type="entry name" value="PriA_C"/>
</dbReference>
<evidence type="ECO:0000256" key="11">
    <source>
        <dbReference type="ARBA" id="ARBA00048988"/>
    </source>
</evidence>
<dbReference type="SMART" id="SM00487">
    <property type="entry name" value="DEXDc"/>
    <property type="match status" value="1"/>
</dbReference>
<proteinExistence type="inferred from homology"/>
<feature type="binding site" evidence="12">
    <location>
        <position position="479"/>
    </location>
    <ligand>
        <name>Zn(2+)</name>
        <dbReference type="ChEBI" id="CHEBI:29105"/>
        <label>2</label>
    </ligand>
</feature>
<dbReference type="Pfam" id="PF00271">
    <property type="entry name" value="Helicase_C"/>
    <property type="match status" value="1"/>
</dbReference>
<dbReference type="PROSITE" id="PS51194">
    <property type="entry name" value="HELICASE_CTER"/>
    <property type="match status" value="1"/>
</dbReference>
<evidence type="ECO:0000256" key="2">
    <source>
        <dbReference type="ARBA" id="ARBA00022705"/>
    </source>
</evidence>
<feature type="binding site" evidence="12">
    <location>
        <position position="489"/>
    </location>
    <ligand>
        <name>Zn(2+)</name>
        <dbReference type="ChEBI" id="CHEBI:29105"/>
        <label>1</label>
    </ligand>
</feature>
<feature type="binding site" evidence="12">
    <location>
        <position position="449"/>
    </location>
    <ligand>
        <name>Zn(2+)</name>
        <dbReference type="ChEBI" id="CHEBI:29105"/>
        <label>1</label>
    </ligand>
</feature>
<dbReference type="KEGG" id="sse:Ssed_0534"/>
<dbReference type="STRING" id="425104.Ssed_0534"/>
<evidence type="ECO:0000259" key="14">
    <source>
        <dbReference type="PROSITE" id="PS51194"/>
    </source>
</evidence>
<keyword evidence="3 12" id="KW-0479">Metal-binding</keyword>
<dbReference type="FunFam" id="3.40.50.300:FF:000489">
    <property type="entry name" value="Primosome assembly protein PriA"/>
    <property type="match status" value="1"/>
</dbReference>
<evidence type="ECO:0000256" key="9">
    <source>
        <dbReference type="ARBA" id="ARBA00023125"/>
    </source>
</evidence>
<dbReference type="GO" id="GO:0043138">
    <property type="term" value="F:3'-5' DNA helicase activity"/>
    <property type="evidence" value="ECO:0007669"/>
    <property type="project" value="UniProtKB-EC"/>
</dbReference>
<feature type="binding site" evidence="12">
    <location>
        <position position="458"/>
    </location>
    <ligand>
        <name>Zn(2+)</name>
        <dbReference type="ChEBI" id="CHEBI:29105"/>
        <label>2</label>
    </ligand>
</feature>
<dbReference type="GO" id="GO:0016887">
    <property type="term" value="F:ATP hydrolysis activity"/>
    <property type="evidence" value="ECO:0007669"/>
    <property type="project" value="RHEA"/>
</dbReference>
<name>A8FQM3_SHESH</name>
<dbReference type="CDD" id="cd17929">
    <property type="entry name" value="DEXHc_priA"/>
    <property type="match status" value="1"/>
</dbReference>
<dbReference type="EMBL" id="CP000821">
    <property type="protein sequence ID" value="ABV35146.1"/>
    <property type="molecule type" value="Genomic_DNA"/>
</dbReference>
<dbReference type="InterPro" id="IPR048949">
    <property type="entry name" value="WHD_PriA"/>
</dbReference>
<dbReference type="InterPro" id="IPR040498">
    <property type="entry name" value="PriA_CRR"/>
</dbReference>
<dbReference type="GO" id="GO:0006302">
    <property type="term" value="P:double-strand break repair"/>
    <property type="evidence" value="ECO:0007669"/>
    <property type="project" value="InterPro"/>
</dbReference>
<keyword evidence="7 12" id="KW-0862">Zinc</keyword>
<organism evidence="15 16">
    <name type="scientific">Shewanella sediminis (strain HAW-EB3)</name>
    <dbReference type="NCBI Taxonomy" id="425104"/>
    <lineage>
        <taxon>Bacteria</taxon>
        <taxon>Pseudomonadati</taxon>
        <taxon>Pseudomonadota</taxon>
        <taxon>Gammaproteobacteria</taxon>
        <taxon>Alteromonadales</taxon>
        <taxon>Shewanellaceae</taxon>
        <taxon>Shewanella</taxon>
    </lineage>
</organism>
<evidence type="ECO:0000259" key="13">
    <source>
        <dbReference type="PROSITE" id="PS51192"/>
    </source>
</evidence>
<evidence type="ECO:0000256" key="3">
    <source>
        <dbReference type="ARBA" id="ARBA00022723"/>
    </source>
</evidence>
<dbReference type="GO" id="GO:0006269">
    <property type="term" value="P:DNA replication, synthesis of primer"/>
    <property type="evidence" value="ECO:0007669"/>
    <property type="project" value="UniProtKB-KW"/>
</dbReference>
<comment type="cofactor">
    <cofactor evidence="12">
        <name>Zn(2+)</name>
        <dbReference type="ChEBI" id="CHEBI:29105"/>
    </cofactor>
    <text evidence="12">Binds 2 zinc ions per subunit.</text>
</comment>
<dbReference type="EC" id="5.6.2.4" evidence="12"/>
<feature type="domain" description="Helicase ATP-binding" evidence="13">
    <location>
        <begin position="224"/>
        <end position="390"/>
    </location>
</feature>
<comment type="subunit">
    <text evidence="12">Component of the replication restart primosome.</text>
</comment>
<dbReference type="InterPro" id="IPR005259">
    <property type="entry name" value="PriA"/>
</dbReference>
<keyword evidence="10 12" id="KW-0413">Isomerase</keyword>
<dbReference type="InterPro" id="IPR041222">
    <property type="entry name" value="PriA_3primeBD"/>
</dbReference>
<dbReference type="eggNOG" id="COG1198">
    <property type="taxonomic scope" value="Bacteria"/>
</dbReference>
<dbReference type="GO" id="GO:0006310">
    <property type="term" value="P:DNA recombination"/>
    <property type="evidence" value="ECO:0007669"/>
    <property type="project" value="InterPro"/>
</dbReference>
<dbReference type="Pfam" id="PF18074">
    <property type="entry name" value="PriA_C"/>
    <property type="match status" value="1"/>
</dbReference>
<sequence>MLVSIDQSCHPMPLFVEVALPVPMRQAFSYKVPDSISTLPKKGMRVKVPFGRQQLIGLVTGISDTCNLAPQQIKSIFELLDDEPLLPDSLYKLTAWAARYYFCSLGQMLSQAIPVALRKGAEISSNTTTFWHLTQSGRSASLDTLKRAPAQKKVMEHLLKGELTQDEISSLALSKSALKALNERAWITQDERVNSIDLSWREKLELDEDPLTLNPEQAIAVATLNQQTGYHCTLLEGITGSGKTEVYLALLESVLSKGKQALILVPEIGLTPQTISRFKSRFKVQVAVIHSGLTDNQRLAAWQQAKTGEAAIIIGTRSALFTPMAFPGVIILDEEHDSSFKQQEGVGYHARDLAVMRGHLEKIPVLLGTATPSLESLQNALSGRYKHLELGQRAGNAEKVRQGIIDISNQPLNTGLSHALLNEMRIHLDAGNQVLLFLNRRGFAPALLCHECGHLHECDRCDAFFTVHQSLGEIRCHHCGNHYAIPKQCHNCGSTMLMGQGVGTEQLANILEKEFPKYPVVRIDRDTTSRKGALEAHLNAIHKGEYKILVGTQMLAKGHHFPDVTLVGLLDVDGALFSADFRAPERFGQLYTQVSGRAGRARKPGTVLMQTHQADNPVLRELMHKGYGEFARGQLNERKQALLPPAWHMLLIRAEAHQALDADNFLSQVAELLPQNEESEVIGPMPAPMDKKAGKYRRHLIFQTKSRNQLQHAFEHALPQIESLPLAKRCRWSLDRDPQDLL</sequence>
<feature type="binding site" evidence="12">
    <location>
        <position position="492"/>
    </location>
    <ligand>
        <name>Zn(2+)</name>
        <dbReference type="ChEBI" id="CHEBI:29105"/>
        <label>1</label>
    </ligand>
</feature>
<evidence type="ECO:0000256" key="1">
    <source>
        <dbReference type="ARBA" id="ARBA00022515"/>
    </source>
</evidence>
<feature type="domain" description="Helicase C-terminal" evidence="14">
    <location>
        <begin position="484"/>
        <end position="643"/>
    </location>
</feature>
<comment type="catalytic activity">
    <reaction evidence="12">
        <text>Couples ATP hydrolysis with the unwinding of duplex DNA by translocating in the 3'-5' direction.</text>
        <dbReference type="EC" id="5.6.2.4"/>
    </reaction>
</comment>
<accession>A8FQM3</accession>
<keyword evidence="5 12" id="KW-0378">Hydrolase</keyword>
<dbReference type="InterPro" id="IPR027417">
    <property type="entry name" value="P-loop_NTPase"/>
</dbReference>
<dbReference type="HOGENOM" id="CLU_013353_3_1_6"/>
<dbReference type="AlphaFoldDB" id="A8FQM3"/>
<comment type="similarity">
    <text evidence="12">Belongs to the helicase family. PriA subfamily.</text>
</comment>
<dbReference type="GO" id="GO:0005524">
    <property type="term" value="F:ATP binding"/>
    <property type="evidence" value="ECO:0007669"/>
    <property type="project" value="UniProtKB-UniRule"/>
</dbReference>
<keyword evidence="16" id="KW-1185">Reference proteome</keyword>
<keyword evidence="6 12" id="KW-0347">Helicase</keyword>
<keyword evidence="4 12" id="KW-0547">Nucleotide-binding</keyword>
<comment type="function">
    <text evidence="12">Initiates the restart of stalled replication forks, which reloads the replicative helicase on sites other than the origin of replication. Recognizes and binds to abandoned replication forks and remodels them to uncover a helicase loading site. Promotes assembly of the primosome at these replication forks.</text>
</comment>
<dbReference type="NCBIfam" id="NF004065">
    <property type="entry name" value="PRK05580.1-1"/>
    <property type="match status" value="1"/>
</dbReference>
<comment type="catalytic activity">
    <reaction evidence="11 12">
        <text>ATP + H2O = ADP + phosphate + H(+)</text>
        <dbReference type="Rhea" id="RHEA:13065"/>
        <dbReference type="ChEBI" id="CHEBI:15377"/>
        <dbReference type="ChEBI" id="CHEBI:15378"/>
        <dbReference type="ChEBI" id="CHEBI:30616"/>
        <dbReference type="ChEBI" id="CHEBI:43474"/>
        <dbReference type="ChEBI" id="CHEBI:456216"/>
        <dbReference type="EC" id="5.6.2.4"/>
    </reaction>
</comment>
<dbReference type="Pfam" id="PF21213">
    <property type="entry name" value="WHD_PriA"/>
    <property type="match status" value="1"/>
</dbReference>
<dbReference type="NCBIfam" id="NF004067">
    <property type="entry name" value="PRK05580.1-4"/>
    <property type="match status" value="1"/>
</dbReference>
<dbReference type="GO" id="GO:1990077">
    <property type="term" value="C:primosome complex"/>
    <property type="evidence" value="ECO:0007669"/>
    <property type="project" value="UniProtKB-UniRule"/>
</dbReference>
<keyword evidence="8 12" id="KW-0067">ATP-binding</keyword>
<evidence type="ECO:0000256" key="7">
    <source>
        <dbReference type="ARBA" id="ARBA00022833"/>
    </source>
</evidence>
<dbReference type="Pfam" id="PF00270">
    <property type="entry name" value="DEAD"/>
    <property type="match status" value="1"/>
</dbReference>
<dbReference type="FunFam" id="3.40.1440.60:FF:000001">
    <property type="entry name" value="Primosomal protein N"/>
    <property type="match status" value="1"/>
</dbReference>
<dbReference type="InterPro" id="IPR011545">
    <property type="entry name" value="DEAD/DEAH_box_helicase_dom"/>
</dbReference>
<evidence type="ECO:0000256" key="8">
    <source>
        <dbReference type="ARBA" id="ARBA00022840"/>
    </source>
</evidence>
<dbReference type="NCBIfam" id="TIGR00595">
    <property type="entry name" value="priA"/>
    <property type="match status" value="1"/>
</dbReference>
<dbReference type="Pfam" id="PF17764">
    <property type="entry name" value="PriA_3primeBD"/>
    <property type="match status" value="1"/>
</dbReference>
<reference evidence="15 16" key="1">
    <citation type="submission" date="2007-08" db="EMBL/GenBank/DDBJ databases">
        <title>Complete sequence of Shewanella sediminis HAW-EB3.</title>
        <authorList>
            <consortium name="US DOE Joint Genome Institute"/>
            <person name="Copeland A."/>
            <person name="Lucas S."/>
            <person name="Lapidus A."/>
            <person name="Barry K."/>
            <person name="Glavina del Rio T."/>
            <person name="Dalin E."/>
            <person name="Tice H."/>
            <person name="Pitluck S."/>
            <person name="Chertkov O."/>
            <person name="Brettin T."/>
            <person name="Bruce D."/>
            <person name="Detter J.C."/>
            <person name="Han C."/>
            <person name="Schmutz J."/>
            <person name="Larimer F."/>
            <person name="Land M."/>
            <person name="Hauser L."/>
            <person name="Kyrpides N."/>
            <person name="Kim E."/>
            <person name="Zhao J.-S."/>
            <person name="Richardson P."/>
        </authorList>
    </citation>
    <scope>NUCLEOTIDE SEQUENCE [LARGE SCALE GENOMIC DNA]</scope>
    <source>
        <strain evidence="15 16">HAW-EB3</strain>
    </source>
</reference>
<dbReference type="InterPro" id="IPR042115">
    <property type="entry name" value="PriA_3primeBD_sf"/>
</dbReference>
<evidence type="ECO:0000313" key="16">
    <source>
        <dbReference type="Proteomes" id="UP000002015"/>
    </source>
</evidence>
<protein>
    <recommendedName>
        <fullName evidence="12">Replication restart protein PriA</fullName>
    </recommendedName>
    <alternativeName>
        <fullName evidence="12">ATP-dependent DNA helicase PriA</fullName>
        <ecNumber evidence="12">5.6.2.4</ecNumber>
    </alternativeName>
    <alternativeName>
        <fullName evidence="12">DNA 3'-5' helicase PriA</fullName>
    </alternativeName>
</protein>
<gene>
    <name evidence="12" type="primary">priA</name>
    <name evidence="15" type="ordered locus">Ssed_0534</name>
</gene>
<dbReference type="InterPro" id="IPR014001">
    <property type="entry name" value="Helicase_ATP-bd"/>
</dbReference>
<evidence type="ECO:0000256" key="5">
    <source>
        <dbReference type="ARBA" id="ARBA00022801"/>
    </source>
</evidence>
<evidence type="ECO:0000313" key="15">
    <source>
        <dbReference type="EMBL" id="ABV35146.1"/>
    </source>
</evidence>
<evidence type="ECO:0000256" key="6">
    <source>
        <dbReference type="ARBA" id="ARBA00022806"/>
    </source>
</evidence>
<dbReference type="Proteomes" id="UP000002015">
    <property type="component" value="Chromosome"/>
</dbReference>
<dbReference type="PANTHER" id="PTHR30580">
    <property type="entry name" value="PRIMOSOMAL PROTEIN N"/>
    <property type="match status" value="1"/>
</dbReference>
<evidence type="ECO:0000256" key="10">
    <source>
        <dbReference type="ARBA" id="ARBA00023235"/>
    </source>
</evidence>
<dbReference type="Gene3D" id="3.40.50.300">
    <property type="entry name" value="P-loop containing nucleotide triphosphate hydrolases"/>
    <property type="match status" value="2"/>
</dbReference>
<dbReference type="InterPro" id="IPR001650">
    <property type="entry name" value="Helicase_C-like"/>
</dbReference>
<dbReference type="GO" id="GO:0003677">
    <property type="term" value="F:DNA binding"/>
    <property type="evidence" value="ECO:0007669"/>
    <property type="project" value="UniProtKB-UniRule"/>
</dbReference>
<dbReference type="GO" id="GO:0006270">
    <property type="term" value="P:DNA replication initiation"/>
    <property type="evidence" value="ECO:0007669"/>
    <property type="project" value="TreeGrafter"/>
</dbReference>
<keyword evidence="2 12" id="KW-0235">DNA replication</keyword>
<dbReference type="CDD" id="cd18804">
    <property type="entry name" value="SF2_C_priA"/>
    <property type="match status" value="1"/>
</dbReference>
<dbReference type="GO" id="GO:0008270">
    <property type="term" value="F:zinc ion binding"/>
    <property type="evidence" value="ECO:0007669"/>
    <property type="project" value="UniProtKB-UniRule"/>
</dbReference>
<feature type="binding site" evidence="12">
    <location>
        <position position="476"/>
    </location>
    <ligand>
        <name>Zn(2+)</name>
        <dbReference type="ChEBI" id="CHEBI:29105"/>
        <label>2</label>
    </ligand>
</feature>
<dbReference type="SUPFAM" id="SSF52540">
    <property type="entry name" value="P-loop containing nucleoside triphosphate hydrolases"/>
    <property type="match status" value="2"/>
</dbReference>
<feature type="binding site" evidence="12">
    <location>
        <position position="452"/>
    </location>
    <ligand>
        <name>Zn(2+)</name>
        <dbReference type="ChEBI" id="CHEBI:29105"/>
        <label>1</label>
    </ligand>
</feature>
<dbReference type="SMART" id="SM00490">
    <property type="entry name" value="HELICc"/>
    <property type="match status" value="1"/>
</dbReference>
<keyword evidence="1 12" id="KW-0639">Primosome</keyword>
<evidence type="ECO:0000256" key="4">
    <source>
        <dbReference type="ARBA" id="ARBA00022741"/>
    </source>
</evidence>
<dbReference type="Pfam" id="PF18319">
    <property type="entry name" value="Zn_ribbon_PriA"/>
    <property type="match status" value="1"/>
</dbReference>